<dbReference type="InterPro" id="IPR040528">
    <property type="entry name" value="Lectin-like"/>
</dbReference>
<dbReference type="Gene3D" id="2.160.20.10">
    <property type="entry name" value="Single-stranded right-handed beta-helix, Pectin lyase-like"/>
    <property type="match status" value="1"/>
</dbReference>
<feature type="non-terminal residue" evidence="2">
    <location>
        <position position="309"/>
    </location>
</feature>
<feature type="domain" description="Lectin-like" evidence="1">
    <location>
        <begin position="3"/>
        <end position="66"/>
    </location>
</feature>
<dbReference type="InterPro" id="IPR012334">
    <property type="entry name" value="Pectin_lyas_fold"/>
</dbReference>
<proteinExistence type="predicted"/>
<reference evidence="2" key="1">
    <citation type="journal article" date="2014" name="Front. Microbiol.">
        <title>High frequency of phylogenetically diverse reductive dehalogenase-homologous genes in deep subseafloor sedimentary metagenomes.</title>
        <authorList>
            <person name="Kawai M."/>
            <person name="Futagami T."/>
            <person name="Toyoda A."/>
            <person name="Takaki Y."/>
            <person name="Nishi S."/>
            <person name="Hori S."/>
            <person name="Arai W."/>
            <person name="Tsubouchi T."/>
            <person name="Morono Y."/>
            <person name="Uchiyama I."/>
            <person name="Ito T."/>
            <person name="Fujiyama A."/>
            <person name="Inagaki F."/>
            <person name="Takami H."/>
        </authorList>
    </citation>
    <scope>NUCLEOTIDE SEQUENCE</scope>
    <source>
        <strain evidence="2">Expedition CK06-06</strain>
    </source>
</reference>
<evidence type="ECO:0000259" key="1">
    <source>
        <dbReference type="Pfam" id="PF18560"/>
    </source>
</evidence>
<dbReference type="Pfam" id="PF18560">
    <property type="entry name" value="Lectin_like"/>
    <property type="match status" value="1"/>
</dbReference>
<dbReference type="InterPro" id="IPR011050">
    <property type="entry name" value="Pectin_lyase_fold/virulence"/>
</dbReference>
<protein>
    <recommendedName>
        <fullName evidence="1">Lectin-like domain-containing protein</fullName>
    </recommendedName>
</protein>
<name>X0U2E4_9ZZZZ</name>
<gene>
    <name evidence="2" type="ORF">S01H1_19339</name>
</gene>
<dbReference type="Gene3D" id="2.60.40.10">
    <property type="entry name" value="Immunoglobulins"/>
    <property type="match status" value="1"/>
</dbReference>
<dbReference type="InterPro" id="IPR013783">
    <property type="entry name" value="Ig-like_fold"/>
</dbReference>
<dbReference type="SUPFAM" id="SSF51126">
    <property type="entry name" value="Pectin lyase-like"/>
    <property type="match status" value="1"/>
</dbReference>
<comment type="caution">
    <text evidence="2">The sequence shown here is derived from an EMBL/GenBank/DDBJ whole genome shotgun (WGS) entry which is preliminary data.</text>
</comment>
<organism evidence="2">
    <name type="scientific">marine sediment metagenome</name>
    <dbReference type="NCBI Taxonomy" id="412755"/>
    <lineage>
        <taxon>unclassified sequences</taxon>
        <taxon>metagenomes</taxon>
        <taxon>ecological metagenomes</taxon>
    </lineage>
</organism>
<sequence length="309" mass="34359">AADNVTYTVRIYDRFEGGELADELSVKSGAIEYTGFHTINLNTHVVLEQNNDFFVYLELSAGGHAYDCSSYIEVLLSQPSIQPPFKTDLSEQPVPVEPQEAWVEEFRELGKMDLTASPGIFVKSASAPGQSFYKRWGAWHDLYNYNNTANFCIKALSSEIGPRVISPADGACGVSTDVVLTWATGPGADSYEPEYYDVYFGTDFDDVNNANTNSAEYMGSSDVNSYDPRGLEEDTWYYWRLDEVNEPDPNSPYTGEVWSFTTSKIAYVPTEYPTIQAAIDLAWDGVTIIVADGTHYENINFKGKSLTGQ</sequence>
<feature type="non-terminal residue" evidence="2">
    <location>
        <position position="1"/>
    </location>
</feature>
<dbReference type="EMBL" id="BARS01010434">
    <property type="protein sequence ID" value="GAF93526.1"/>
    <property type="molecule type" value="Genomic_DNA"/>
</dbReference>
<evidence type="ECO:0000313" key="2">
    <source>
        <dbReference type="EMBL" id="GAF93526.1"/>
    </source>
</evidence>
<dbReference type="AlphaFoldDB" id="X0U2E4"/>
<accession>X0U2E4</accession>